<dbReference type="InterPro" id="IPR049492">
    <property type="entry name" value="BD-FAE-like_dom"/>
</dbReference>
<name>A0A1P8Q1C3_9LACO</name>
<keyword evidence="4" id="KW-1185">Reference proteome</keyword>
<reference evidence="4" key="1">
    <citation type="submission" date="2016-12" db="EMBL/GenBank/DDBJ databases">
        <authorList>
            <person name="Jung M.Y."/>
            <person name="Lee S.H."/>
        </authorList>
    </citation>
    <scope>NUCLEOTIDE SEQUENCE [LARGE SCALE GENOMIC DNA]</scope>
    <source>
        <strain evidence="4">WiKim39</strain>
    </source>
</reference>
<dbReference type="Pfam" id="PF20434">
    <property type="entry name" value="BD-FAE"/>
    <property type="match status" value="1"/>
</dbReference>
<dbReference type="EMBL" id="CP019323">
    <property type="protein sequence ID" value="APX71625.1"/>
    <property type="molecule type" value="Genomic_DNA"/>
</dbReference>
<dbReference type="KEGG" id="lalw:BTM29_03210"/>
<sequence length="272" mass="30969">MLQKKISLNIKPNKQFSIDLFIKKQFDEIPDPRNWPLILIFPGGGFAALEERESEPIAMAFLAKGYQVAIVKYPLMNKESFYPNAIIAGLETIKYFRKNAKIFNIDENKIITLGFSAGGHLVALLNSLSDEDKSKLNFNNLKTANAQILAYPVINLKMGFPKNIKDVQKISPEQKYWSAEEMVNPLTPPTFIWHTMADKVVPVKNTLAYVEALADKNIPFEYHVFNTFHTGIHGIGLASFATQRYQHDEDINDRTAIWLDLADSWIHQTLLN</sequence>
<protein>
    <recommendedName>
        <fullName evidence="2">BD-FAE-like domain-containing protein</fullName>
    </recommendedName>
</protein>
<dbReference type="RefSeq" id="WP_076614129.1">
    <property type="nucleotide sequence ID" value="NZ_CP019323.1"/>
</dbReference>
<keyword evidence="1" id="KW-0378">Hydrolase</keyword>
<dbReference type="Proteomes" id="UP000187499">
    <property type="component" value="Chromosome"/>
</dbReference>
<dbReference type="PANTHER" id="PTHR48081">
    <property type="entry name" value="AB HYDROLASE SUPERFAMILY PROTEIN C4A8.06C"/>
    <property type="match status" value="1"/>
</dbReference>
<feature type="domain" description="BD-FAE-like" evidence="2">
    <location>
        <begin position="34"/>
        <end position="211"/>
    </location>
</feature>
<dbReference type="Gene3D" id="3.40.50.1820">
    <property type="entry name" value="alpha/beta hydrolase"/>
    <property type="match status" value="1"/>
</dbReference>
<accession>A0A1P8Q1C3</accession>
<proteinExistence type="predicted"/>
<evidence type="ECO:0000259" key="2">
    <source>
        <dbReference type="Pfam" id="PF20434"/>
    </source>
</evidence>
<evidence type="ECO:0000313" key="4">
    <source>
        <dbReference type="Proteomes" id="UP000187499"/>
    </source>
</evidence>
<evidence type="ECO:0000313" key="3">
    <source>
        <dbReference type="EMBL" id="APX71625.1"/>
    </source>
</evidence>
<dbReference type="InterPro" id="IPR029058">
    <property type="entry name" value="AB_hydrolase_fold"/>
</dbReference>
<organism evidence="3 4">
    <name type="scientific">Companilactobacillus allii</name>
    <dbReference type="NCBI Taxonomy" id="1847728"/>
    <lineage>
        <taxon>Bacteria</taxon>
        <taxon>Bacillati</taxon>
        <taxon>Bacillota</taxon>
        <taxon>Bacilli</taxon>
        <taxon>Lactobacillales</taxon>
        <taxon>Lactobacillaceae</taxon>
        <taxon>Companilactobacillus</taxon>
    </lineage>
</organism>
<dbReference type="OrthoDB" id="9794725at2"/>
<dbReference type="GO" id="GO:0016787">
    <property type="term" value="F:hydrolase activity"/>
    <property type="evidence" value="ECO:0007669"/>
    <property type="project" value="UniProtKB-KW"/>
</dbReference>
<dbReference type="PANTHER" id="PTHR48081:SF6">
    <property type="entry name" value="PEPTIDASE S9 PROLYL OLIGOPEPTIDASE CATALYTIC DOMAIN-CONTAINING PROTEIN"/>
    <property type="match status" value="1"/>
</dbReference>
<dbReference type="InterPro" id="IPR050300">
    <property type="entry name" value="GDXG_lipolytic_enzyme"/>
</dbReference>
<dbReference type="STRING" id="1847728.BTM29_03210"/>
<evidence type="ECO:0000256" key="1">
    <source>
        <dbReference type="ARBA" id="ARBA00022801"/>
    </source>
</evidence>
<dbReference type="SUPFAM" id="SSF53474">
    <property type="entry name" value="alpha/beta-Hydrolases"/>
    <property type="match status" value="1"/>
</dbReference>
<dbReference type="AlphaFoldDB" id="A0A1P8Q1C3"/>
<gene>
    <name evidence="3" type="ORF">BTM29_03210</name>
</gene>